<proteinExistence type="predicted"/>
<dbReference type="Pfam" id="PF13148">
    <property type="entry name" value="DUF3987"/>
    <property type="match status" value="1"/>
</dbReference>
<evidence type="ECO:0000313" key="2">
    <source>
        <dbReference type="EMBL" id="GEO18459.1"/>
    </source>
</evidence>
<reference evidence="2 3" key="1">
    <citation type="submission" date="2019-07" db="EMBL/GenBank/DDBJ databases">
        <title>Whole genome shotgun sequence of Microvirga aerophila NBRC 106136.</title>
        <authorList>
            <person name="Hosoyama A."/>
            <person name="Uohara A."/>
            <person name="Ohji S."/>
            <person name="Ichikawa N."/>
        </authorList>
    </citation>
    <scope>NUCLEOTIDE SEQUENCE [LARGE SCALE GENOMIC DNA]</scope>
    <source>
        <strain evidence="2 3">NBRC 106136</strain>
    </source>
</reference>
<gene>
    <name evidence="2" type="ORF">MAE02_61550</name>
</gene>
<accession>A0A512C2N1</accession>
<dbReference type="Proteomes" id="UP000321085">
    <property type="component" value="Unassembled WGS sequence"/>
</dbReference>
<comment type="caution">
    <text evidence="2">The sequence shown here is derived from an EMBL/GenBank/DDBJ whole genome shotgun (WGS) entry which is preliminary data.</text>
</comment>
<dbReference type="InterPro" id="IPR025048">
    <property type="entry name" value="DUF3987"/>
</dbReference>
<keyword evidence="3" id="KW-1185">Reference proteome</keyword>
<evidence type="ECO:0000313" key="3">
    <source>
        <dbReference type="Proteomes" id="UP000321085"/>
    </source>
</evidence>
<dbReference type="RefSeq" id="WP_162815917.1">
    <property type="nucleotide sequence ID" value="NZ_BJYU01000196.1"/>
</dbReference>
<dbReference type="EMBL" id="BJYU01000196">
    <property type="protein sequence ID" value="GEO18459.1"/>
    <property type="molecule type" value="Genomic_DNA"/>
</dbReference>
<protein>
    <recommendedName>
        <fullName evidence="4">DUF3987 domain-containing protein</fullName>
    </recommendedName>
</protein>
<feature type="region of interest" description="Disordered" evidence="1">
    <location>
        <begin position="31"/>
        <end position="61"/>
    </location>
</feature>
<evidence type="ECO:0000256" key="1">
    <source>
        <dbReference type="SAM" id="MobiDB-lite"/>
    </source>
</evidence>
<name>A0A512C2N1_9HYPH</name>
<evidence type="ECO:0008006" key="4">
    <source>
        <dbReference type="Google" id="ProtNLM"/>
    </source>
</evidence>
<organism evidence="2 3">
    <name type="scientific">Microvirga aerophila</name>
    <dbReference type="NCBI Taxonomy" id="670291"/>
    <lineage>
        <taxon>Bacteria</taxon>
        <taxon>Pseudomonadati</taxon>
        <taxon>Pseudomonadota</taxon>
        <taxon>Alphaproteobacteria</taxon>
        <taxon>Hyphomicrobiales</taxon>
        <taxon>Methylobacteriaceae</taxon>
        <taxon>Microvirga</taxon>
    </lineage>
</organism>
<sequence length="540" mass="59639">MASNGKVDASAVLEQYGHDCLREIMDDATRSAANARAKVKGADKPKAKSSPAQKQRGKEQDVELPTAAEAWNAFDRPPVPTFPLDALPQTLRAFAEEKAMASGADVSAFAMASLALLSGVIDHRVRLKPKRYHDDLLIPPVLWTLLLAPPSSRKTAIMRTAYDAIDRLDGRDLEAYLAAKEAEEELAKLEERPVETIPQPRHRIITDATSERVCALLSRQDCGAILIRDELSGWIGAMDKYGGGGKGAAQDRSIWTRAFDGGPYTQQRVSGDRRVRNLSVAVIGSIQPDRLREMGNLDSDGLLQRFLPVVMGEAQPYRDEERDLRVERAFTDLINRLDGMEPGMFLLTDESRARFEAFDADMIKAGRITEPSPAFGGFLAKLPRTLGALALILHLVDVVEGRALGIEDVSDHAVANAERIVREFVIPHGTAFYDLQNGGQALSRVRQIATAIIRHNGPTITLRSLTRITRGLRDGREDALKQLFVFEAGGWLTPVERGPYNTEWFVTPGLGERFAAEHEAEVRLQAEIRERIMRGRRGGP</sequence>
<dbReference type="AlphaFoldDB" id="A0A512C2N1"/>